<comment type="caution">
    <text evidence="2">The sequence shown here is derived from an EMBL/GenBank/DDBJ whole genome shotgun (WGS) entry which is preliminary data.</text>
</comment>
<dbReference type="EMBL" id="JACSQC010000008">
    <property type="protein sequence ID" value="MBD8045183.1"/>
    <property type="molecule type" value="Genomic_DNA"/>
</dbReference>
<dbReference type="Proteomes" id="UP000652763">
    <property type="component" value="Unassembled WGS sequence"/>
</dbReference>
<feature type="transmembrane region" description="Helical" evidence="1">
    <location>
        <begin position="188"/>
        <end position="207"/>
    </location>
</feature>
<protein>
    <submittedName>
        <fullName evidence="2">Uncharacterized protein</fullName>
    </submittedName>
</protein>
<organism evidence="2 3">
    <name type="scientific">Arthrobacter pullicola</name>
    <dbReference type="NCBI Taxonomy" id="2762224"/>
    <lineage>
        <taxon>Bacteria</taxon>
        <taxon>Bacillati</taxon>
        <taxon>Actinomycetota</taxon>
        <taxon>Actinomycetes</taxon>
        <taxon>Micrococcales</taxon>
        <taxon>Micrococcaceae</taxon>
        <taxon>Arthrobacter</taxon>
    </lineage>
</organism>
<keyword evidence="3" id="KW-1185">Reference proteome</keyword>
<evidence type="ECO:0000313" key="2">
    <source>
        <dbReference type="EMBL" id="MBD8045183.1"/>
    </source>
</evidence>
<feature type="transmembrane region" description="Helical" evidence="1">
    <location>
        <begin position="261"/>
        <end position="279"/>
    </location>
</feature>
<sequence>MLAVLDFWTVAQATALVSALFGVFIVARACWDNTGLPALQDRYLELVSARAAELRTGVPAGRQNTAAYARQAVRSVADPRLMLRGTDGGWLRRVERARLSRPDTVQRRRAADSLAALLKRPELVPGQEELLSRALTELEPAVRSAETLAELAAVRPLHTNAAGALLRGPAARRFLSVFLPAMGRYLDFVGRGSALGLAVGVLLSGGLTAESQLVGMLTTVCGVGGAITFTITVIRCDARSWPAPSGRLPSVLRRGYPEASFLLRLALTVTVVLATVTLLRQ</sequence>
<dbReference type="RefSeq" id="WP_191748851.1">
    <property type="nucleotide sequence ID" value="NZ_JACSQC010000008.1"/>
</dbReference>
<accession>A0ABR8YLT1</accession>
<proteinExistence type="predicted"/>
<keyword evidence="1" id="KW-0812">Transmembrane</keyword>
<gene>
    <name evidence="2" type="ORF">H9638_15335</name>
</gene>
<evidence type="ECO:0000256" key="1">
    <source>
        <dbReference type="SAM" id="Phobius"/>
    </source>
</evidence>
<name>A0ABR8YLT1_9MICC</name>
<keyword evidence="1" id="KW-1133">Transmembrane helix</keyword>
<feature type="transmembrane region" description="Helical" evidence="1">
    <location>
        <begin position="12"/>
        <end position="31"/>
    </location>
</feature>
<keyword evidence="1" id="KW-0472">Membrane</keyword>
<reference evidence="2 3" key="1">
    <citation type="submission" date="2020-08" db="EMBL/GenBank/DDBJ databases">
        <title>A Genomic Blueprint of the Chicken Gut Microbiome.</title>
        <authorList>
            <person name="Gilroy R."/>
            <person name="Ravi A."/>
            <person name="Getino M."/>
            <person name="Pursley I."/>
            <person name="Horton D.L."/>
            <person name="Alikhan N.-F."/>
            <person name="Baker D."/>
            <person name="Gharbi K."/>
            <person name="Hall N."/>
            <person name="Watson M."/>
            <person name="Adriaenssens E.M."/>
            <person name="Foster-Nyarko E."/>
            <person name="Jarju S."/>
            <person name="Secka A."/>
            <person name="Antonio M."/>
            <person name="Oren A."/>
            <person name="Chaudhuri R."/>
            <person name="La Ragione R.M."/>
            <person name="Hildebrand F."/>
            <person name="Pallen M.J."/>
        </authorList>
    </citation>
    <scope>NUCLEOTIDE SEQUENCE [LARGE SCALE GENOMIC DNA]</scope>
    <source>
        <strain evidence="2 3">Sa2BUA2</strain>
    </source>
</reference>
<evidence type="ECO:0000313" key="3">
    <source>
        <dbReference type="Proteomes" id="UP000652763"/>
    </source>
</evidence>
<feature type="transmembrane region" description="Helical" evidence="1">
    <location>
        <begin position="213"/>
        <end position="234"/>
    </location>
</feature>